<dbReference type="PROSITE" id="PS50222">
    <property type="entry name" value="EF_HAND_2"/>
    <property type="match status" value="1"/>
</dbReference>
<keyword evidence="4" id="KW-0378">Hydrolase</keyword>
<dbReference type="Gene3D" id="2.60.40.1120">
    <property type="entry name" value="Carboxypeptidase-like, regulatory domain"/>
    <property type="match status" value="2"/>
</dbReference>
<dbReference type="InterPro" id="IPR016134">
    <property type="entry name" value="Dockerin_dom"/>
</dbReference>
<evidence type="ECO:0000313" key="4">
    <source>
        <dbReference type="EMBL" id="QTA89470.1"/>
    </source>
</evidence>
<dbReference type="Gene3D" id="1.10.1330.10">
    <property type="entry name" value="Dockerin domain"/>
    <property type="match status" value="1"/>
</dbReference>
<feature type="domain" description="Dockerin" evidence="3">
    <location>
        <begin position="1231"/>
        <end position="1293"/>
    </location>
</feature>
<dbReference type="Proteomes" id="UP000663722">
    <property type="component" value="Chromosome"/>
</dbReference>
<dbReference type="GO" id="GO:0005509">
    <property type="term" value="F:calcium ion binding"/>
    <property type="evidence" value="ECO:0007669"/>
    <property type="project" value="InterPro"/>
</dbReference>
<protein>
    <submittedName>
        <fullName evidence="4">Carboxypeptidase regulatory-like domain-containing protein</fullName>
    </submittedName>
</protein>
<dbReference type="PROSITE" id="PS51766">
    <property type="entry name" value="DOCKERIN"/>
    <property type="match status" value="1"/>
</dbReference>
<dbReference type="GO" id="GO:0000272">
    <property type="term" value="P:polysaccharide catabolic process"/>
    <property type="evidence" value="ECO:0007669"/>
    <property type="project" value="InterPro"/>
</dbReference>
<reference evidence="4" key="1">
    <citation type="journal article" date="2021" name="Microb. Physiol.">
        <title>Proteogenomic Insights into the Physiology of Marine, Sulfate-Reducing, Filamentous Desulfonema limicola and Desulfonema magnum.</title>
        <authorList>
            <person name="Schnaars V."/>
            <person name="Wohlbrand L."/>
            <person name="Scheve S."/>
            <person name="Hinrichs C."/>
            <person name="Reinhardt R."/>
            <person name="Rabus R."/>
        </authorList>
    </citation>
    <scope>NUCLEOTIDE SEQUENCE</scope>
    <source>
        <strain evidence="4">4be13</strain>
    </source>
</reference>
<keyword evidence="5" id="KW-1185">Reference proteome</keyword>
<keyword evidence="4" id="KW-0645">Protease</keyword>
<evidence type="ECO:0000256" key="1">
    <source>
        <dbReference type="ARBA" id="ARBA00022729"/>
    </source>
</evidence>
<accession>A0A975BQZ9</accession>
<evidence type="ECO:0000313" key="5">
    <source>
        <dbReference type="Proteomes" id="UP000663722"/>
    </source>
</evidence>
<organism evidence="4 5">
    <name type="scientific">Desulfonema magnum</name>
    <dbReference type="NCBI Taxonomy" id="45655"/>
    <lineage>
        <taxon>Bacteria</taxon>
        <taxon>Pseudomonadati</taxon>
        <taxon>Thermodesulfobacteriota</taxon>
        <taxon>Desulfobacteria</taxon>
        <taxon>Desulfobacterales</taxon>
        <taxon>Desulfococcaceae</taxon>
        <taxon>Desulfonema</taxon>
    </lineage>
</organism>
<dbReference type="InterPro" id="IPR036439">
    <property type="entry name" value="Dockerin_dom_sf"/>
</dbReference>
<dbReference type="EMBL" id="CP061800">
    <property type="protein sequence ID" value="QTA89470.1"/>
    <property type="molecule type" value="Genomic_DNA"/>
</dbReference>
<keyword evidence="1" id="KW-0732">Signal</keyword>
<dbReference type="GO" id="GO:0030246">
    <property type="term" value="F:carbohydrate binding"/>
    <property type="evidence" value="ECO:0007669"/>
    <property type="project" value="InterPro"/>
</dbReference>
<dbReference type="PANTHER" id="PTHR23303:SF14">
    <property type="entry name" value="BOS COMPLEX SUBUNIT NOMO1-RELATED"/>
    <property type="match status" value="1"/>
</dbReference>
<evidence type="ECO:0000259" key="3">
    <source>
        <dbReference type="PROSITE" id="PS51766"/>
    </source>
</evidence>
<gene>
    <name evidence="4" type="ORF">dnm_055260</name>
</gene>
<dbReference type="PANTHER" id="PTHR23303">
    <property type="entry name" value="CARBOXYPEPTIDASE REGULATORY REGION-CONTAINING"/>
    <property type="match status" value="1"/>
</dbReference>
<sequence length="1293" mass="141480">MCFWGGPAWADPCNPDDPDYDPAAICDPCESYDPWTDDPYDIECGPCYYDSDDIYCDPCNPGGYVYNATNPDCGIYTGKIHGQVLLPDESPVPYAQVYAYTADYFHSADVQADEQGNFSLTELAEALWLIYAVPPYEDDTYSAYSVSEEADLEIAEGEILTLDGPLVLTRRDTDTRGTGKITGMVTDSLGNGVPYAQVYADNTDYSDSAYTEAGEDGSFTLTDLADDTWIIQAWPPDNEDYSTYDGSEAKEVTTAGDTVALDTSLMLMSSDLVTLQIEGQVTLPDGSPVSGAYVEAESDDYFGYADTETDENGNFLLTDLYEGTWIIYVYPSSEDKYNAYSSPEPREVYVSAGNSPEPIKIELPAPLKSISGTVIHEGETKPAVEVVAVNWDADEFKSVLTDDSGNFQMQVNSGEWEVWVEPGEATEWIAPESEWVAFSDDAAGDAEELTIALGARDNLFGSLSGKVLGSDGNPLTSDKERNKAVTIEVFDLMSQTYYETNLNAQGAFFLSLPPGTYEMAISLDPRKYPGYMTPSLPWFDIEAGEEKVLDDIRLETRGISVRGTVKNAAGEGVSGIFVDAWQLDGEEWFYTQTDAKGNYNIRLSSGIWVIEPYPDENSGYIFTGSPQEVELSEDHSERINFVLEDTGHTITGTVEDTEGNLLTDVNAWAYARPENNPSPVSDALVENGTFTLNIPADIKDTLQIGLYLHPRSKYSLVEETTYSNSRSSFRATKALNTAEAAIREMIPYEQSVNMEQRSARNNGSVKIRLTTNKSFIRGYVKNALTDEAVTDVSGVIFATSGDASGAFQMAEIDTSDGSFEVSVSGGTWHLSYLLDTGNYIPSPTEPIQVTVVKNEQATKDIALIPLEDSVSGQVVDPYGNPVFNTWVEVRAMESGKIIHEYQVSTGSDGEFNALIPAATGNLRSCTYRVCVTTAKANCGGTSNSCFKESKQWCKDNCGRKRNSSLEGFVLELREANIYLEGNVLDEDGKTPVKGAFVSAYSGDGQKADGYTDENGIYRLQIAPEDDTEGSTWKLSATYKQAGDTTNYRSDEKTADTSGGVDTVAGPQLVLKRMGKLPPSETHEFGVEEGWSYTLSDGTQVQIPANAIRTLKKEAKITIEPRISGLPSNANYRTINYGYDIVLYEKGTAKEIAEDFSEDVLLTLRYTDQQISESGINEANIRPAYLVEGTSSWKLIKNFTLDKDANKITFPTDHFSTWALVAANTENTSVSPDIEAGDVNGDGNIGLGDAIQALQIFTKMSSSAAYKEADINGDEKIGLEEVIYIFRKLMESKS</sequence>
<evidence type="ECO:0000259" key="2">
    <source>
        <dbReference type="PROSITE" id="PS50222"/>
    </source>
</evidence>
<dbReference type="SUPFAM" id="SSF49464">
    <property type="entry name" value="Carboxypeptidase regulatory domain-like"/>
    <property type="match status" value="3"/>
</dbReference>
<dbReference type="InterPro" id="IPR051417">
    <property type="entry name" value="SDr/BOS_complex"/>
</dbReference>
<dbReference type="InterPro" id="IPR013784">
    <property type="entry name" value="Carb-bd-like_fold"/>
</dbReference>
<dbReference type="SUPFAM" id="SSF49452">
    <property type="entry name" value="Starch-binding domain-like"/>
    <property type="match status" value="2"/>
</dbReference>
<keyword evidence="4" id="KW-0121">Carboxypeptidase</keyword>
<dbReference type="GO" id="GO:0004180">
    <property type="term" value="F:carboxypeptidase activity"/>
    <property type="evidence" value="ECO:0007669"/>
    <property type="project" value="UniProtKB-KW"/>
</dbReference>
<dbReference type="KEGG" id="dmm:dnm_055260"/>
<proteinExistence type="predicted"/>
<dbReference type="SUPFAM" id="SSF63446">
    <property type="entry name" value="Type I dockerin domain"/>
    <property type="match status" value="1"/>
</dbReference>
<dbReference type="InterPro" id="IPR008969">
    <property type="entry name" value="CarboxyPept-like_regulatory"/>
</dbReference>
<name>A0A975BQZ9_9BACT</name>
<feature type="domain" description="EF-hand" evidence="2">
    <location>
        <begin position="1256"/>
        <end position="1291"/>
    </location>
</feature>
<dbReference type="InterPro" id="IPR002048">
    <property type="entry name" value="EF_hand_dom"/>
</dbReference>